<protein>
    <recommendedName>
        <fullName evidence="4">Sacsin</fullName>
    </recommendedName>
</protein>
<accession>A0A438ECC5</accession>
<dbReference type="PANTHER" id="PTHR15600">
    <property type="entry name" value="SACSIN"/>
    <property type="match status" value="1"/>
</dbReference>
<proteinExistence type="predicted"/>
<evidence type="ECO:0008006" key="4">
    <source>
        <dbReference type="Google" id="ProtNLM"/>
    </source>
</evidence>
<keyword evidence="1" id="KW-1133">Transmembrane helix</keyword>
<dbReference type="PANTHER" id="PTHR15600:SF42">
    <property type="entry name" value="SACSIN"/>
    <property type="match status" value="1"/>
</dbReference>
<gene>
    <name evidence="2" type="ORF">CK203_079742</name>
</gene>
<keyword evidence="1" id="KW-0812">Transmembrane</keyword>
<feature type="transmembrane region" description="Helical" evidence="1">
    <location>
        <begin position="12"/>
        <end position="32"/>
    </location>
</feature>
<dbReference type="EMBL" id="QGNW01001326">
    <property type="protein sequence ID" value="RVW45465.1"/>
    <property type="molecule type" value="Genomic_DNA"/>
</dbReference>
<sequence length="1542" mass="172148">MGDKLYNRLAHEMGMVLVVGVAFGSIVGSNHTLIHCEFGLWLIVLVLFVWYLVMLLWLMKDLLLGGGRELMVSEGRYLAYNLTPVAGVAAHISRNGHPADSYLSNSNSIMCPLPLSSDINMPVTVLGCFLVRHNGGRYLFKCQDREAAVEARPDAGNLLIEAWNRELMSCVRDSYIEMVLEIQKLRREPSSSTIEPTVGHTINLALKAYGDRIYSFWPRSTGNSLVNEPSDGSNLISTNVLKADWECLIEHVIRPFYARLVDLPVWQLYSGNLVKAEEVPWELVTEIQAVGVTVREVKPKMVRDLLRVASTSIVLRSVDTYVDVLEYCLSDIHISESSNPSTVDTSLDTFNSNSIYRASKEEGSSSTSVSIPHVQRLNGMSTQNAANSGGDALEMVTTIGKALFDFGREGRSEDQKLLSIAAELRGLPCPTATMHLTRLGVTELWIGNKEQQTLMIPLAAKFIHSDVLDRSILADIFCNPVLQTLLKLQNFSVRLLSNHMRKLFHESWVNHIMDSNMAPWFSWENTTGSSQEGGPSPEWIRLFWNGFSGSLEDLSLFSDWPLIPAFLGRPILCRVRECQLVFIPPPTIDHVVEMSATEIDPTGISINHSSETESLQSYISAFKAAENKYPWLLSLLNQCNIPIFDAAFMECAARCNCLPTLDQSLGQIIACKLVAAKQAGYFPELNSFLASERDELFALFASDFSSNGSKYGREELEVLRALPIYKTVTGSYTQLQNSVESSLLRALAVPELQDQQILVKFGLPGFEGKPQAEQEDILIYIYMNWQDLQVDSSVVEALKEARFVRNSDEFSIDLSKPKDLFDPGDVLLTSVFFGERKKFPGERFTTDGWLRILRKTGLRTAAEADVILECARRVEFLGSECMKPRGDLDDFESDLSTSQNEISLEIWSLAGSVVESVFSNFAVLYSNNFCNLLGKIAFVPTERGFPSVGGKKGGKRVLSSYSEVVLLKDWPLAWSCAPILSKQNVVPPEYSWGAFHLRSPPVFSTVIKHLQIIGRNGGEDTLAHWPTASGMMTIDEASCEVLKYLDKVWGSLSSSDKAELQKVAFIPAANGTRLVTAKSLFVRLAINLSPFAFELPTLYLPFVNILKDMGLQDMLSVTCAKDLLLNLQKACGYQRLNPNELRAVMEILYFICDTEANISDGSNWESEAIVPDDGCRLVHAKSCVYIDSYGSRYVKYIDISRLRFVHPDLPERICTELSIKKLSDVVIEELNHGEHLQTVECIRSVPLASIRQKLLSRSLQAAVWTVINSVSSYMPASNHLTLEKTQSSLEYVAEKLQFVHCLHTHFLLHPKLLDITSAAKESIPEWKNEFQHRTLYFINRSRTCFFIAEPPAYISVYDVIAAVVSHVLGSPTPLPIGSLFQCPDGSETAVVNILKLCSDKRETEPMDGSSSLVGKEILPQDALHVQLHPLRPFYRGEIVAWQSRNGDKLKYGRVPEDVRPSSGQALYRFKVETAPGVTETLLSSQVFSFRSISMDNQASSSATLLESNSTVIENRMHTDMPESSGRGRTRYDQVWPSLYCLA</sequence>
<organism evidence="2 3">
    <name type="scientific">Vitis vinifera</name>
    <name type="common">Grape</name>
    <dbReference type="NCBI Taxonomy" id="29760"/>
    <lineage>
        <taxon>Eukaryota</taxon>
        <taxon>Viridiplantae</taxon>
        <taxon>Streptophyta</taxon>
        <taxon>Embryophyta</taxon>
        <taxon>Tracheophyta</taxon>
        <taxon>Spermatophyta</taxon>
        <taxon>Magnoliopsida</taxon>
        <taxon>eudicotyledons</taxon>
        <taxon>Gunneridae</taxon>
        <taxon>Pentapetalae</taxon>
        <taxon>rosids</taxon>
        <taxon>Vitales</taxon>
        <taxon>Vitaceae</taxon>
        <taxon>Viteae</taxon>
        <taxon>Vitis</taxon>
    </lineage>
</organism>
<feature type="transmembrane region" description="Helical" evidence="1">
    <location>
        <begin position="38"/>
        <end position="58"/>
    </location>
</feature>
<dbReference type="Proteomes" id="UP000288805">
    <property type="component" value="Unassembled WGS sequence"/>
</dbReference>
<evidence type="ECO:0000313" key="3">
    <source>
        <dbReference type="Proteomes" id="UP000288805"/>
    </source>
</evidence>
<name>A0A438ECC5_VITVI</name>
<evidence type="ECO:0000256" key="1">
    <source>
        <dbReference type="SAM" id="Phobius"/>
    </source>
</evidence>
<reference evidence="2 3" key="1">
    <citation type="journal article" date="2018" name="PLoS Genet.">
        <title>Population sequencing reveals clonal diversity and ancestral inbreeding in the grapevine cultivar Chardonnay.</title>
        <authorList>
            <person name="Roach M.J."/>
            <person name="Johnson D.L."/>
            <person name="Bohlmann J."/>
            <person name="van Vuuren H.J."/>
            <person name="Jones S.J."/>
            <person name="Pretorius I.S."/>
            <person name="Schmidt S.A."/>
            <person name="Borneman A.R."/>
        </authorList>
    </citation>
    <scope>NUCLEOTIDE SEQUENCE [LARGE SCALE GENOMIC DNA]</scope>
    <source>
        <strain evidence="3">cv. Chardonnay</strain>
        <tissue evidence="2">Leaf</tissue>
    </source>
</reference>
<dbReference type="InterPro" id="IPR052972">
    <property type="entry name" value="Sacsin_chaperone_reg"/>
</dbReference>
<evidence type="ECO:0000313" key="2">
    <source>
        <dbReference type="EMBL" id="RVW45465.1"/>
    </source>
</evidence>
<comment type="caution">
    <text evidence="2">The sequence shown here is derived from an EMBL/GenBank/DDBJ whole genome shotgun (WGS) entry which is preliminary data.</text>
</comment>
<keyword evidence="1" id="KW-0472">Membrane</keyword>